<dbReference type="SUPFAM" id="SSF56801">
    <property type="entry name" value="Acetyl-CoA synthetase-like"/>
    <property type="match status" value="1"/>
</dbReference>
<keyword evidence="11" id="KW-1185">Reference proteome</keyword>
<keyword evidence="4" id="KW-0378">Hydrolase</keyword>
<dbReference type="GO" id="GO:0006508">
    <property type="term" value="P:proteolysis"/>
    <property type="evidence" value="ECO:0007669"/>
    <property type="project" value="InterPro"/>
</dbReference>
<reference evidence="10" key="1">
    <citation type="journal article" date="2019" name="Beilstein J. Org. Chem.">
        <title>Nanangenines: drimane sesquiterpenoids as the dominant metabolite cohort of a novel Australian fungus, Aspergillus nanangensis.</title>
        <authorList>
            <person name="Lacey H.J."/>
            <person name="Gilchrist C.L.M."/>
            <person name="Crombie A."/>
            <person name="Kalaitzis J.A."/>
            <person name="Vuong D."/>
            <person name="Rutledge P.J."/>
            <person name="Turner P."/>
            <person name="Pitt J.I."/>
            <person name="Lacey E."/>
            <person name="Chooi Y.H."/>
            <person name="Piggott A.M."/>
        </authorList>
    </citation>
    <scope>NUCLEOTIDE SEQUENCE</scope>
    <source>
        <strain evidence="10">MST-FP2251</strain>
    </source>
</reference>
<feature type="compositionally biased region" description="Low complexity" evidence="7">
    <location>
        <begin position="827"/>
        <end position="845"/>
    </location>
</feature>
<evidence type="ECO:0000259" key="9">
    <source>
        <dbReference type="PROSITE" id="PS51767"/>
    </source>
</evidence>
<accession>A0AAD4GW65</accession>
<gene>
    <name evidence="10" type="ORF">FE257_003578</name>
</gene>
<evidence type="ECO:0000313" key="10">
    <source>
        <dbReference type="EMBL" id="KAF9891567.1"/>
    </source>
</evidence>
<proteinExistence type="inferred from homology"/>
<evidence type="ECO:0000256" key="5">
    <source>
        <dbReference type="ARBA" id="ARBA00029454"/>
    </source>
</evidence>
<dbReference type="InterPro" id="IPR001461">
    <property type="entry name" value="Aspartic_peptidase_A1"/>
</dbReference>
<dbReference type="Gene3D" id="2.40.70.10">
    <property type="entry name" value="Acid Proteases"/>
    <property type="match status" value="2"/>
</dbReference>
<feature type="signal peptide" evidence="8">
    <location>
        <begin position="1"/>
        <end position="19"/>
    </location>
</feature>
<evidence type="ECO:0000256" key="7">
    <source>
        <dbReference type="SAM" id="MobiDB-lite"/>
    </source>
</evidence>
<dbReference type="GO" id="GO:0043041">
    <property type="term" value="P:amino acid activation for nonribosomal peptide biosynthetic process"/>
    <property type="evidence" value="ECO:0007669"/>
    <property type="project" value="TreeGrafter"/>
</dbReference>
<dbReference type="AlphaFoldDB" id="A0AAD4GW65"/>
<comment type="similarity">
    <text evidence="5">Belongs to the NRP synthetase family.</text>
</comment>
<name>A0AAD4GW65_ASPNN</name>
<dbReference type="Pfam" id="PF00501">
    <property type="entry name" value="AMP-binding"/>
    <property type="match status" value="2"/>
</dbReference>
<feature type="domain" description="Peptidase A1" evidence="9">
    <location>
        <begin position="61"/>
        <end position="372"/>
    </location>
</feature>
<dbReference type="Pfam" id="PF00026">
    <property type="entry name" value="Asp"/>
    <property type="match status" value="1"/>
</dbReference>
<dbReference type="GO" id="GO:0031177">
    <property type="term" value="F:phosphopantetheine binding"/>
    <property type="evidence" value="ECO:0007669"/>
    <property type="project" value="TreeGrafter"/>
</dbReference>
<feature type="region of interest" description="Disordered" evidence="7">
    <location>
        <begin position="822"/>
        <end position="845"/>
    </location>
</feature>
<dbReference type="PANTHER" id="PTHR45527">
    <property type="entry name" value="NONRIBOSOMAL PEPTIDE SYNTHETASE"/>
    <property type="match status" value="1"/>
</dbReference>
<keyword evidence="2" id="KW-0596">Phosphopantetheine</keyword>
<organism evidence="10 11">
    <name type="scientific">Aspergillus nanangensis</name>
    <dbReference type="NCBI Taxonomy" id="2582783"/>
    <lineage>
        <taxon>Eukaryota</taxon>
        <taxon>Fungi</taxon>
        <taxon>Dikarya</taxon>
        <taxon>Ascomycota</taxon>
        <taxon>Pezizomycotina</taxon>
        <taxon>Eurotiomycetes</taxon>
        <taxon>Eurotiomycetidae</taxon>
        <taxon>Eurotiales</taxon>
        <taxon>Aspergillaceae</taxon>
        <taxon>Aspergillus</taxon>
        <taxon>Aspergillus subgen. Circumdati</taxon>
    </lineage>
</organism>
<feature type="chain" id="PRO_5041901464" description="Peptidase A1 domain-containing protein" evidence="8">
    <location>
        <begin position="20"/>
        <end position="845"/>
    </location>
</feature>
<evidence type="ECO:0000256" key="3">
    <source>
        <dbReference type="ARBA" id="ARBA00022553"/>
    </source>
</evidence>
<dbReference type="PANTHER" id="PTHR45527:SF1">
    <property type="entry name" value="FATTY ACID SYNTHASE"/>
    <property type="match status" value="1"/>
</dbReference>
<dbReference type="SUPFAM" id="SSF50630">
    <property type="entry name" value="Acid proteases"/>
    <property type="match status" value="1"/>
</dbReference>
<dbReference type="GO" id="GO:0004190">
    <property type="term" value="F:aspartic-type endopeptidase activity"/>
    <property type="evidence" value="ECO:0007669"/>
    <property type="project" value="InterPro"/>
</dbReference>
<dbReference type="Proteomes" id="UP001194746">
    <property type="component" value="Unassembled WGS sequence"/>
</dbReference>
<dbReference type="InterPro" id="IPR000873">
    <property type="entry name" value="AMP-dep_synth/lig_dom"/>
</dbReference>
<protein>
    <recommendedName>
        <fullName evidence="9">Peptidase A1 domain-containing protein</fullName>
    </recommendedName>
</protein>
<dbReference type="EMBL" id="VCAU01000017">
    <property type="protein sequence ID" value="KAF9891567.1"/>
    <property type="molecule type" value="Genomic_DNA"/>
</dbReference>
<feature type="disulfide bond" evidence="6">
    <location>
        <begin position="296"/>
        <end position="332"/>
    </location>
</feature>
<keyword evidence="6" id="KW-1015">Disulfide bond</keyword>
<dbReference type="PRINTS" id="PR00792">
    <property type="entry name" value="PEPSIN"/>
</dbReference>
<sequence length="845" mass="91456">MAQLMHLPALLAALLPATAQMIPTVYSDNPVVLSAKLSQGPPPSLQKRDTVHATAFNERSYWMNISIGTPPQPVAMLVDTLSTSFTVMYPEDEHANCSDNHSCTQMGYFDPNSSSTFVGSEKYFDESFRGYDAVTVGEATLSNTSLALVTINDPYVYNAIGLSPDVLSFPYRLVNNNLINTPSFSIWKSPNATNEGEILFGGINTAKFHPPLHAFPFEDIISLPVRGIELQLDPRTASNASNSTLTSTFPVATYPLYSRYITTRLPLDTTLSIYTAFDIPAYQREDGYWPTPELPCPRRDENHTITFFIGDSAIPISWTEFISESYNDPTTCMFQISPSDDDEDAWPGVLGSPFVSNVYLAVDYNSMMAGIAQVNDSPGPDEILEMGTSSPQIPSAVGDFPASVTAYKPTPTETFATETSKGLAVMRTAAPGLVAGFAGVVAFAMEQPSATAICAWDGELSYGQLDELSTGLAHHLLARGVCPDTVVPLCFEKSMWMPVAVLAVTKAGGVSVSMDANQPEERLRTIIDQTLPVMILCSDASHEKAGQLGACPTVPVGQRLLSELKFPERGATLPMIDPSQRLYITFTSGSTGIPTRAIVTHSNVSSALVQQQEALLFGPHVRVFDFMSYACDVQRREAIEKTMSQMRVNYTTLTPSVARQLNPAAVPPLDTLALTGETLSQADIVRWAPHTKKILHTYGPSHCLGCVTVSRIPLDTVSAPTLVVGSACNTWIVDPDNANHLVSIGAIGELWVEGPLIGPGYLGLPLRTAESFVSNPRWLLSGSAGRPGRGGRLYRTGDLVRYAPDGALVYIGRKDSQVKIRGQRWETSSTTSARGSRASRLLPTT</sequence>
<dbReference type="InterPro" id="IPR033121">
    <property type="entry name" value="PEPTIDASE_A1"/>
</dbReference>
<dbReference type="Gene3D" id="3.40.50.980">
    <property type="match status" value="2"/>
</dbReference>
<evidence type="ECO:0000256" key="4">
    <source>
        <dbReference type="ARBA" id="ARBA00022801"/>
    </source>
</evidence>
<dbReference type="GO" id="GO:0005737">
    <property type="term" value="C:cytoplasm"/>
    <property type="evidence" value="ECO:0007669"/>
    <property type="project" value="TreeGrafter"/>
</dbReference>
<comment type="caution">
    <text evidence="10">The sequence shown here is derived from an EMBL/GenBank/DDBJ whole genome shotgun (WGS) entry which is preliminary data.</text>
</comment>
<dbReference type="Gene3D" id="3.40.50.12780">
    <property type="entry name" value="N-terminal domain of ligase-like"/>
    <property type="match status" value="1"/>
</dbReference>
<comment type="similarity">
    <text evidence="1">Belongs to the peptidase A1 family.</text>
</comment>
<reference evidence="10" key="2">
    <citation type="submission" date="2020-02" db="EMBL/GenBank/DDBJ databases">
        <authorList>
            <person name="Gilchrist C.L.M."/>
            <person name="Chooi Y.-H."/>
        </authorList>
    </citation>
    <scope>NUCLEOTIDE SEQUENCE</scope>
    <source>
        <strain evidence="10">MST-FP2251</strain>
    </source>
</reference>
<dbReference type="PROSITE" id="PS51767">
    <property type="entry name" value="PEPTIDASE_A1"/>
    <property type="match status" value="1"/>
</dbReference>
<evidence type="ECO:0000313" key="11">
    <source>
        <dbReference type="Proteomes" id="UP001194746"/>
    </source>
</evidence>
<dbReference type="InterPro" id="IPR042099">
    <property type="entry name" value="ANL_N_sf"/>
</dbReference>
<evidence type="ECO:0000256" key="6">
    <source>
        <dbReference type="PIRSR" id="PIRSR601461-2"/>
    </source>
</evidence>
<dbReference type="GO" id="GO:0044550">
    <property type="term" value="P:secondary metabolite biosynthetic process"/>
    <property type="evidence" value="ECO:0007669"/>
    <property type="project" value="TreeGrafter"/>
</dbReference>
<evidence type="ECO:0000256" key="2">
    <source>
        <dbReference type="ARBA" id="ARBA00022450"/>
    </source>
</evidence>
<dbReference type="InterPro" id="IPR021109">
    <property type="entry name" value="Peptidase_aspartic_dom_sf"/>
</dbReference>
<keyword evidence="3" id="KW-0597">Phosphoprotein</keyword>
<evidence type="ECO:0000256" key="1">
    <source>
        <dbReference type="ARBA" id="ARBA00007447"/>
    </source>
</evidence>
<evidence type="ECO:0000256" key="8">
    <source>
        <dbReference type="SAM" id="SignalP"/>
    </source>
</evidence>
<keyword evidence="8" id="KW-0732">Signal</keyword>
<dbReference type="CDD" id="cd05918">
    <property type="entry name" value="A_NRPS_SidN3_like"/>
    <property type="match status" value="1"/>
</dbReference>